<organism evidence="2 3">
    <name type="scientific">Xenoophorus captivus</name>
    <dbReference type="NCBI Taxonomy" id="1517983"/>
    <lineage>
        <taxon>Eukaryota</taxon>
        <taxon>Metazoa</taxon>
        <taxon>Chordata</taxon>
        <taxon>Craniata</taxon>
        <taxon>Vertebrata</taxon>
        <taxon>Euteleostomi</taxon>
        <taxon>Actinopterygii</taxon>
        <taxon>Neopterygii</taxon>
        <taxon>Teleostei</taxon>
        <taxon>Neoteleostei</taxon>
        <taxon>Acanthomorphata</taxon>
        <taxon>Ovalentaria</taxon>
        <taxon>Atherinomorphae</taxon>
        <taxon>Cyprinodontiformes</taxon>
        <taxon>Goodeidae</taxon>
        <taxon>Xenoophorus</taxon>
    </lineage>
</organism>
<name>A0ABV0R4W6_9TELE</name>
<evidence type="ECO:0000313" key="2">
    <source>
        <dbReference type="EMBL" id="MEQ2203155.1"/>
    </source>
</evidence>
<dbReference type="EMBL" id="JAHRIN010034231">
    <property type="protein sequence ID" value="MEQ2203155.1"/>
    <property type="molecule type" value="Genomic_DNA"/>
</dbReference>
<evidence type="ECO:0000313" key="3">
    <source>
        <dbReference type="Proteomes" id="UP001434883"/>
    </source>
</evidence>
<gene>
    <name evidence="2" type="primary">BIRC6_3</name>
    <name evidence="2" type="ORF">XENOCAPTIV_025659</name>
</gene>
<comment type="caution">
    <text evidence="2">The sequence shown here is derived from an EMBL/GenBank/DDBJ whole genome shotgun (WGS) entry which is preliminary data.</text>
</comment>
<proteinExistence type="predicted"/>
<feature type="region of interest" description="Disordered" evidence="1">
    <location>
        <begin position="18"/>
        <end position="42"/>
    </location>
</feature>
<keyword evidence="3" id="KW-1185">Reference proteome</keyword>
<evidence type="ECO:0000256" key="1">
    <source>
        <dbReference type="SAM" id="MobiDB-lite"/>
    </source>
</evidence>
<sequence length="133" mass="14591">MAGGKYRSFLVHIKAVSDSGMEESPRPERVATGKTEGSAPSKKVENLRGCDLLQEVSVTIRKFKKTSVPKERYGLYSSPFDPVLFDLEVSGSSCKNAFNSSIGVQSDEIDLSEILSGRSWDHILLQKCLSASF</sequence>
<dbReference type="Proteomes" id="UP001434883">
    <property type="component" value="Unassembled WGS sequence"/>
</dbReference>
<accession>A0ABV0R4W6</accession>
<protein>
    <submittedName>
        <fullName evidence="2">Baculoviral IAP repeat-containing protein 6</fullName>
    </submittedName>
</protein>
<reference evidence="2 3" key="1">
    <citation type="submission" date="2021-06" db="EMBL/GenBank/DDBJ databases">
        <authorList>
            <person name="Palmer J.M."/>
        </authorList>
    </citation>
    <scope>NUCLEOTIDE SEQUENCE [LARGE SCALE GENOMIC DNA]</scope>
    <source>
        <strain evidence="2 3">XC_2019</strain>
        <tissue evidence="2">Muscle</tissue>
    </source>
</reference>